<dbReference type="OrthoDB" id="20872at2759"/>
<gene>
    <name evidence="2" type="ORF">PROQFM164_S02g001274</name>
</gene>
<dbReference type="InterPro" id="IPR052391">
    <property type="entry name" value="E3_Ligase-Neurotoxin"/>
</dbReference>
<dbReference type="PROSITE" id="PS50088">
    <property type="entry name" value="ANK_REPEAT"/>
    <property type="match status" value="2"/>
</dbReference>
<dbReference type="InterPro" id="IPR036770">
    <property type="entry name" value="Ankyrin_rpt-contain_sf"/>
</dbReference>
<dbReference type="PANTHER" id="PTHR24133:SF40">
    <property type="entry name" value="ANKYRIN REPEAT DOMAIN 44"/>
    <property type="match status" value="1"/>
</dbReference>
<dbReference type="Pfam" id="PF12796">
    <property type="entry name" value="Ank_2"/>
    <property type="match status" value="1"/>
</dbReference>
<sequence length="237" mass="26002">MWHAIKSASAERDQHHSWTKQEKACRDVQLLLDHGADPNSVGSLATMDSMLHVACLHFQPQIVKALLKAGAHPNAKDARGRTPLFMLFEECWPNVHQNEYLLDMVLADPRVKIDEPDNDGCTPLGAAVSCIATVSREFAKKVVRMPDEVDINSQDINGETPFSRTIAVNECISVISCFNKQTGQTALLEAIRVGNTDVIRMLAKAGANADIGMSEGRTARQQMSAAGTYIKWKTSSI</sequence>
<dbReference type="Proteomes" id="UP000030686">
    <property type="component" value="Unassembled WGS sequence"/>
</dbReference>
<accession>W6QAC8</accession>
<reference evidence="2" key="1">
    <citation type="journal article" date="2014" name="Nat. Commun.">
        <title>Multiple recent horizontal transfers of a large genomic region in cheese making fungi.</title>
        <authorList>
            <person name="Cheeseman K."/>
            <person name="Ropars J."/>
            <person name="Renault P."/>
            <person name="Dupont J."/>
            <person name="Gouzy J."/>
            <person name="Branca A."/>
            <person name="Abraham A.L."/>
            <person name="Ceppi M."/>
            <person name="Conseiller E."/>
            <person name="Debuchy R."/>
            <person name="Malagnac F."/>
            <person name="Goarin A."/>
            <person name="Silar P."/>
            <person name="Lacoste S."/>
            <person name="Sallet E."/>
            <person name="Bensimon A."/>
            <person name="Giraud T."/>
            <person name="Brygoo Y."/>
        </authorList>
    </citation>
    <scope>NUCLEOTIDE SEQUENCE [LARGE SCALE GENOMIC DNA]</scope>
    <source>
        <strain evidence="2">FM164</strain>
    </source>
</reference>
<dbReference type="PANTHER" id="PTHR24133">
    <property type="entry name" value="ANKYRIN DOMAIN-CONTAINING"/>
    <property type="match status" value="1"/>
</dbReference>
<keyword evidence="1" id="KW-0040">ANK repeat</keyword>
<dbReference type="SMART" id="SM00248">
    <property type="entry name" value="ANK"/>
    <property type="match status" value="4"/>
</dbReference>
<protein>
    <submittedName>
        <fullName evidence="2">Ankyrin repeat-containing domain</fullName>
    </submittedName>
</protein>
<organism evidence="2 3">
    <name type="scientific">Penicillium roqueforti (strain FM164)</name>
    <dbReference type="NCBI Taxonomy" id="1365484"/>
    <lineage>
        <taxon>Eukaryota</taxon>
        <taxon>Fungi</taxon>
        <taxon>Dikarya</taxon>
        <taxon>Ascomycota</taxon>
        <taxon>Pezizomycotina</taxon>
        <taxon>Eurotiomycetes</taxon>
        <taxon>Eurotiomycetidae</taxon>
        <taxon>Eurotiales</taxon>
        <taxon>Aspergillaceae</taxon>
        <taxon>Penicillium</taxon>
    </lineage>
</organism>
<dbReference type="PROSITE" id="PS50297">
    <property type="entry name" value="ANK_REP_REGION"/>
    <property type="match status" value="2"/>
</dbReference>
<proteinExistence type="predicted"/>
<dbReference type="Pfam" id="PF00023">
    <property type="entry name" value="Ank"/>
    <property type="match status" value="1"/>
</dbReference>
<dbReference type="InterPro" id="IPR002110">
    <property type="entry name" value="Ankyrin_rpt"/>
</dbReference>
<dbReference type="AlphaFoldDB" id="W6QAC8"/>
<dbReference type="EMBL" id="HG792016">
    <property type="protein sequence ID" value="CDM31124.1"/>
    <property type="molecule type" value="Genomic_DNA"/>
</dbReference>
<evidence type="ECO:0000256" key="1">
    <source>
        <dbReference type="PROSITE-ProRule" id="PRU00023"/>
    </source>
</evidence>
<evidence type="ECO:0000313" key="2">
    <source>
        <dbReference type="EMBL" id="CDM31124.1"/>
    </source>
</evidence>
<feature type="repeat" description="ANK" evidence="1">
    <location>
        <begin position="182"/>
        <end position="214"/>
    </location>
</feature>
<feature type="repeat" description="ANK" evidence="1">
    <location>
        <begin position="46"/>
        <end position="78"/>
    </location>
</feature>
<dbReference type="SUPFAM" id="SSF48403">
    <property type="entry name" value="Ankyrin repeat"/>
    <property type="match status" value="1"/>
</dbReference>
<keyword evidence="3" id="KW-1185">Reference proteome</keyword>
<dbReference type="STRING" id="1365484.W6QAC8"/>
<dbReference type="OMA" id="WACISID"/>
<name>W6QAC8_PENRF</name>
<evidence type="ECO:0000313" key="3">
    <source>
        <dbReference type="Proteomes" id="UP000030686"/>
    </source>
</evidence>
<dbReference type="Gene3D" id="1.25.40.20">
    <property type="entry name" value="Ankyrin repeat-containing domain"/>
    <property type="match status" value="1"/>
</dbReference>